<sequence length="73" mass="8345">MEVICNGTKKVDDVTVGATYEIEMVFHVRGWSETQTNQKPRMQTRGTLWLGHVARKTADSKVAVRDRAKRRAK</sequence>
<organism evidence="1 2">
    <name type="scientific">Linum trigynum</name>
    <dbReference type="NCBI Taxonomy" id="586398"/>
    <lineage>
        <taxon>Eukaryota</taxon>
        <taxon>Viridiplantae</taxon>
        <taxon>Streptophyta</taxon>
        <taxon>Embryophyta</taxon>
        <taxon>Tracheophyta</taxon>
        <taxon>Spermatophyta</taxon>
        <taxon>Magnoliopsida</taxon>
        <taxon>eudicotyledons</taxon>
        <taxon>Gunneridae</taxon>
        <taxon>Pentapetalae</taxon>
        <taxon>rosids</taxon>
        <taxon>fabids</taxon>
        <taxon>Malpighiales</taxon>
        <taxon>Linaceae</taxon>
        <taxon>Linum</taxon>
    </lineage>
</organism>
<accession>A0AAV2D5Y3</accession>
<dbReference type="AlphaFoldDB" id="A0AAV2D5Y3"/>
<dbReference type="Proteomes" id="UP001497516">
    <property type="component" value="Chromosome 2"/>
</dbReference>
<proteinExistence type="predicted"/>
<evidence type="ECO:0000313" key="1">
    <source>
        <dbReference type="EMBL" id="CAL1366703.1"/>
    </source>
</evidence>
<evidence type="ECO:0000313" key="2">
    <source>
        <dbReference type="Proteomes" id="UP001497516"/>
    </source>
</evidence>
<reference evidence="1 2" key="1">
    <citation type="submission" date="2024-04" db="EMBL/GenBank/DDBJ databases">
        <authorList>
            <person name="Fracassetti M."/>
        </authorList>
    </citation>
    <scope>NUCLEOTIDE SEQUENCE [LARGE SCALE GENOMIC DNA]</scope>
</reference>
<name>A0AAV2D5Y3_9ROSI</name>
<gene>
    <name evidence="1" type="ORF">LTRI10_LOCUS10759</name>
</gene>
<protein>
    <submittedName>
        <fullName evidence="1">Uncharacterized protein</fullName>
    </submittedName>
</protein>
<keyword evidence="2" id="KW-1185">Reference proteome</keyword>
<dbReference type="EMBL" id="OZ034815">
    <property type="protein sequence ID" value="CAL1366703.1"/>
    <property type="molecule type" value="Genomic_DNA"/>
</dbReference>